<reference evidence="3" key="1">
    <citation type="submission" date="2013-06" db="EMBL/GenBank/DDBJ databases">
        <authorList>
            <person name="Zhao Q."/>
        </authorList>
    </citation>
    <scope>NUCLEOTIDE SEQUENCE</scope>
    <source>
        <strain evidence="3">cv. W1943</strain>
    </source>
</reference>
<evidence type="ECO:0000256" key="1">
    <source>
        <dbReference type="SAM" id="MobiDB-lite"/>
    </source>
</evidence>
<proteinExistence type="predicted"/>
<sequence>MAAAAAGAHAGGGGGAVVLVLAVVRARGPTEWWPAAARRRRAPRRHAVAAKAGAADARPSSSSDAVSYSSSISTDMPLYEPTGVSFDEYLLDRARVFRAMFPDESRSQRLSDEEWRVQMLPLQFLLLTVHPVVVMQLRHRDGVLDLRITEWELRGLERDYAPASFDLGVRGSLYADRSRGRRACRLRGHLEISIGCRLAEKMKQDVDVGIVADFQRFRREKAAAAAAATGKRTRERKIGDASSSAQSARRAPDMTLSAASKGVSAPPGLPVPGNVGDDPLPNPGVNGPTADGAFAAGVVPPAMELPMCYYVSETEQMVDRFLQTFRECCPRERGKMLTFLRRRIALNLKPRKN</sequence>
<dbReference type="InterPro" id="IPR018971">
    <property type="entry name" value="DUF1997"/>
</dbReference>
<feature type="region of interest" description="Disordered" evidence="1">
    <location>
        <begin position="44"/>
        <end position="66"/>
    </location>
</feature>
<dbReference type="PANTHER" id="PTHR34133">
    <property type="entry name" value="OS07G0633000 PROTEIN"/>
    <property type="match status" value="1"/>
</dbReference>
<dbReference type="AlphaFoldDB" id="A0A0E0QBN4"/>
<dbReference type="HOGENOM" id="CLU_067440_1_0_1"/>
<evidence type="ECO:0000313" key="2">
    <source>
        <dbReference type="EnsemblPlants" id="ORUFI07G24440.1"/>
    </source>
</evidence>
<dbReference type="Pfam" id="PF09366">
    <property type="entry name" value="DUF1997"/>
    <property type="match status" value="1"/>
</dbReference>
<dbReference type="PANTHER" id="PTHR34133:SF8">
    <property type="entry name" value="OS07G0633000 PROTEIN"/>
    <property type="match status" value="1"/>
</dbReference>
<feature type="region of interest" description="Disordered" evidence="1">
    <location>
        <begin position="226"/>
        <end position="274"/>
    </location>
</feature>
<organism evidence="2 3">
    <name type="scientific">Oryza rufipogon</name>
    <name type="common">Brownbeard rice</name>
    <name type="synonym">Asian wild rice</name>
    <dbReference type="NCBI Taxonomy" id="4529"/>
    <lineage>
        <taxon>Eukaryota</taxon>
        <taxon>Viridiplantae</taxon>
        <taxon>Streptophyta</taxon>
        <taxon>Embryophyta</taxon>
        <taxon>Tracheophyta</taxon>
        <taxon>Spermatophyta</taxon>
        <taxon>Magnoliopsida</taxon>
        <taxon>Liliopsida</taxon>
        <taxon>Poales</taxon>
        <taxon>Poaceae</taxon>
        <taxon>BOP clade</taxon>
        <taxon>Oryzoideae</taxon>
        <taxon>Oryzeae</taxon>
        <taxon>Oryzinae</taxon>
        <taxon>Oryza</taxon>
    </lineage>
</organism>
<feature type="compositionally biased region" description="Low complexity" evidence="1">
    <location>
        <begin position="49"/>
        <end position="66"/>
    </location>
</feature>
<accession>A0A0E0QBN4</accession>
<name>A0A0E0QBN4_ORYRU</name>
<evidence type="ECO:0000313" key="3">
    <source>
        <dbReference type="Proteomes" id="UP000008022"/>
    </source>
</evidence>
<dbReference type="EnsemblPlants" id="ORUFI07G24440.1">
    <property type="protein sequence ID" value="ORUFI07G24440.1"/>
    <property type="gene ID" value="ORUFI07G24440"/>
</dbReference>
<protein>
    <submittedName>
        <fullName evidence="2">Uncharacterized protein</fullName>
    </submittedName>
</protein>
<keyword evidence="3" id="KW-1185">Reference proteome</keyword>
<reference evidence="2" key="2">
    <citation type="submission" date="2015-06" db="UniProtKB">
        <authorList>
            <consortium name="EnsemblPlants"/>
        </authorList>
    </citation>
    <scope>IDENTIFICATION</scope>
</reference>
<dbReference type="Gramene" id="ORUFI07G24440.1">
    <property type="protein sequence ID" value="ORUFI07G24440.1"/>
    <property type="gene ID" value="ORUFI07G24440"/>
</dbReference>
<dbReference type="Proteomes" id="UP000008022">
    <property type="component" value="Unassembled WGS sequence"/>
</dbReference>